<dbReference type="SMART" id="SM01040">
    <property type="entry name" value="Bro-N"/>
    <property type="match status" value="1"/>
</dbReference>
<dbReference type="EMBL" id="FNFD01000022">
    <property type="protein sequence ID" value="SDL47280.1"/>
    <property type="molecule type" value="Genomic_DNA"/>
</dbReference>
<gene>
    <name evidence="2" type="ORF">SAMN05216186_1224</name>
</gene>
<dbReference type="Pfam" id="PF02498">
    <property type="entry name" value="Bro-N"/>
    <property type="match status" value="1"/>
</dbReference>
<organism evidence="2 3">
    <name type="scientific">Pseudomonas indica</name>
    <dbReference type="NCBI Taxonomy" id="137658"/>
    <lineage>
        <taxon>Bacteria</taxon>
        <taxon>Pseudomonadati</taxon>
        <taxon>Pseudomonadota</taxon>
        <taxon>Gammaproteobacteria</taxon>
        <taxon>Pseudomonadales</taxon>
        <taxon>Pseudomonadaceae</taxon>
        <taxon>Pseudomonas</taxon>
    </lineage>
</organism>
<dbReference type="AlphaFoldDB" id="A0A1G9KBF6"/>
<evidence type="ECO:0000313" key="3">
    <source>
        <dbReference type="Proteomes" id="UP000198706"/>
    </source>
</evidence>
<dbReference type="PROSITE" id="PS51750">
    <property type="entry name" value="BRO_N"/>
    <property type="match status" value="1"/>
</dbReference>
<dbReference type="RefSeq" id="WP_084339030.1">
    <property type="nucleotide sequence ID" value="NZ_FNFD01000022.1"/>
</dbReference>
<dbReference type="PANTHER" id="PTHR36180:SF2">
    <property type="entry name" value="BRO FAMILY PROTEIN"/>
    <property type="match status" value="1"/>
</dbReference>
<evidence type="ECO:0000259" key="1">
    <source>
        <dbReference type="PROSITE" id="PS51750"/>
    </source>
</evidence>
<feature type="domain" description="Bro-N" evidence="1">
    <location>
        <begin position="2"/>
        <end position="108"/>
    </location>
</feature>
<accession>A0A1G9KBF6</accession>
<dbReference type="Proteomes" id="UP000198706">
    <property type="component" value="Unassembled WGS sequence"/>
</dbReference>
<protein>
    <submittedName>
        <fullName evidence="2">Prophage antirepressor</fullName>
    </submittedName>
</protein>
<proteinExistence type="predicted"/>
<dbReference type="InterPro" id="IPR003497">
    <property type="entry name" value="BRO_N_domain"/>
</dbReference>
<evidence type="ECO:0000313" key="2">
    <source>
        <dbReference type="EMBL" id="SDL47280.1"/>
    </source>
</evidence>
<name>A0A1G9KBF6_9PSED</name>
<sequence length="163" mass="19505">MDEALTPLTFLRYNRPLRGVMIDNQPWFDAHDFCRLIGHRHPERINRLMEDDQTRTVRFRHASGGEEEARVINESGVYRALGRYPHPENRSLRRWLNVEVIPALRDVFTSDALQPRRTRMTWDSRQVTLLEWQGELWIPLSSMPRFRADDGVVGQGRWRRWLR</sequence>
<reference evidence="2 3" key="1">
    <citation type="submission" date="2016-10" db="EMBL/GenBank/DDBJ databases">
        <authorList>
            <person name="de Groot N.N."/>
        </authorList>
    </citation>
    <scope>NUCLEOTIDE SEQUENCE [LARGE SCALE GENOMIC DNA]</scope>
    <source>
        <strain evidence="2 3">JCM 21544</strain>
    </source>
</reference>
<keyword evidence="3" id="KW-1185">Reference proteome</keyword>
<dbReference type="PANTHER" id="PTHR36180">
    <property type="entry name" value="DNA-BINDING PROTEIN-RELATED-RELATED"/>
    <property type="match status" value="1"/>
</dbReference>